<proteinExistence type="predicted"/>
<keyword evidence="1" id="KW-0812">Transmembrane</keyword>
<keyword evidence="1" id="KW-1133">Transmembrane helix</keyword>
<feature type="transmembrane region" description="Helical" evidence="1">
    <location>
        <begin position="33"/>
        <end position="53"/>
    </location>
</feature>
<evidence type="ECO:0000256" key="1">
    <source>
        <dbReference type="SAM" id="Phobius"/>
    </source>
</evidence>
<reference evidence="2 3" key="1">
    <citation type="submission" date="2019-02" db="EMBL/GenBank/DDBJ databases">
        <title>Dyella amyloliquefaciens sp. nov., isolated from forest soil.</title>
        <authorList>
            <person name="Gao Z.-H."/>
            <person name="Qiu L.-H."/>
        </authorList>
    </citation>
    <scope>NUCLEOTIDE SEQUENCE [LARGE SCALE GENOMIC DNA]</scope>
    <source>
        <strain evidence="2 3">KACC 12747</strain>
    </source>
</reference>
<keyword evidence="3" id="KW-1185">Reference proteome</keyword>
<accession>A0A4R0YUB4</accession>
<evidence type="ECO:0000313" key="2">
    <source>
        <dbReference type="EMBL" id="TCI08707.1"/>
    </source>
</evidence>
<dbReference type="EMBL" id="SJTG01000004">
    <property type="protein sequence ID" value="TCI08707.1"/>
    <property type="molecule type" value="Genomic_DNA"/>
</dbReference>
<gene>
    <name evidence="2" type="ORF">EZM97_25485</name>
</gene>
<sequence length="179" mass="19730">MFPSAPAPGKASGPVLRDIHLPPEPSWWPPAPGWWMLAALVLMTLLGVVIASVMRRRRRMRIAAIVAEVDTFVAMHGNHAVQLAGQLHQLLRRAARHIDPRATHLRGDAWQACLATVPVPADVLHQLHSLDDAMYRPAAAFDARLAAAATRQWLLTALERGHVRTRPVSRKPQAESSRA</sequence>
<dbReference type="Proteomes" id="UP000291822">
    <property type="component" value="Unassembled WGS sequence"/>
</dbReference>
<organism evidence="2 3">
    <name type="scientific">Dyella soli</name>
    <dbReference type="NCBI Taxonomy" id="522319"/>
    <lineage>
        <taxon>Bacteria</taxon>
        <taxon>Pseudomonadati</taxon>
        <taxon>Pseudomonadota</taxon>
        <taxon>Gammaproteobacteria</taxon>
        <taxon>Lysobacterales</taxon>
        <taxon>Rhodanobacteraceae</taxon>
        <taxon>Dyella</taxon>
    </lineage>
</organism>
<keyword evidence="1" id="KW-0472">Membrane</keyword>
<evidence type="ECO:0000313" key="3">
    <source>
        <dbReference type="Proteomes" id="UP000291822"/>
    </source>
</evidence>
<dbReference type="InterPro" id="IPR025489">
    <property type="entry name" value="DUF4381"/>
</dbReference>
<protein>
    <submittedName>
        <fullName evidence="2">DUF4381 domain-containing protein</fullName>
    </submittedName>
</protein>
<dbReference type="Pfam" id="PF14316">
    <property type="entry name" value="DUF4381"/>
    <property type="match status" value="1"/>
</dbReference>
<name>A0A4R0YUB4_9GAMM</name>
<dbReference type="AlphaFoldDB" id="A0A4R0YUB4"/>
<comment type="caution">
    <text evidence="2">The sequence shown here is derived from an EMBL/GenBank/DDBJ whole genome shotgun (WGS) entry which is preliminary data.</text>
</comment>